<reference evidence="2 3" key="1">
    <citation type="journal article" date="2012" name="J. Bacteriol.">
        <title>Complete Genome Sequence of Mycobacterium vaccae Type Strain ATCC 25954.</title>
        <authorList>
            <person name="Ho Y.S."/>
            <person name="Adroub S.A."/>
            <person name="Abadi M."/>
            <person name="Al Alwan B."/>
            <person name="Alkhateeb R."/>
            <person name="Gao G."/>
            <person name="Ragab A."/>
            <person name="Ali S."/>
            <person name="van Soolingen D."/>
            <person name="Bitter W."/>
            <person name="Pain A."/>
            <person name="Abdallah A.M."/>
        </authorList>
    </citation>
    <scope>NUCLEOTIDE SEQUENCE [LARGE SCALE GENOMIC DNA]</scope>
    <source>
        <strain evidence="2 3">ATCC 25954</strain>
    </source>
</reference>
<evidence type="ECO:0000313" key="2">
    <source>
        <dbReference type="EMBL" id="EJZ11305.1"/>
    </source>
</evidence>
<proteinExistence type="predicted"/>
<gene>
    <name evidence="2" type="ORF">MVAC_06112</name>
</gene>
<dbReference type="RefSeq" id="WP_003929358.1">
    <property type="nucleotide sequence ID" value="NZ_JH814686.1"/>
</dbReference>
<protein>
    <submittedName>
        <fullName evidence="2">Uncharacterized protein</fullName>
    </submittedName>
</protein>
<dbReference type="Proteomes" id="UP000006072">
    <property type="component" value="Unassembled WGS sequence"/>
</dbReference>
<dbReference type="PATRIC" id="fig|1194972.3.peg.1241"/>
<dbReference type="HOGENOM" id="CLU_212725_1_0_11"/>
<keyword evidence="3" id="KW-1185">Reference proteome</keyword>
<organism evidence="2 3">
    <name type="scientific">Mycolicibacterium vaccae ATCC 25954</name>
    <dbReference type="NCBI Taxonomy" id="1194972"/>
    <lineage>
        <taxon>Bacteria</taxon>
        <taxon>Bacillati</taxon>
        <taxon>Actinomycetota</taxon>
        <taxon>Actinomycetes</taxon>
        <taxon>Mycobacteriales</taxon>
        <taxon>Mycobacteriaceae</taxon>
        <taxon>Mycolicibacterium</taxon>
    </lineage>
</organism>
<keyword evidence="1" id="KW-1133">Transmembrane helix</keyword>
<dbReference type="AlphaFoldDB" id="K0V1Q8"/>
<comment type="caution">
    <text evidence="2">The sequence shown here is derived from an EMBL/GenBank/DDBJ whole genome shotgun (WGS) entry which is preliminary data.</text>
</comment>
<feature type="transmembrane region" description="Helical" evidence="1">
    <location>
        <begin position="12"/>
        <end position="38"/>
    </location>
</feature>
<keyword evidence="1" id="KW-0812">Transmembrane</keyword>
<evidence type="ECO:0000256" key="1">
    <source>
        <dbReference type="SAM" id="Phobius"/>
    </source>
</evidence>
<accession>K0V1Q8</accession>
<name>K0V1Q8_MYCVA</name>
<evidence type="ECO:0000313" key="3">
    <source>
        <dbReference type="Proteomes" id="UP000006072"/>
    </source>
</evidence>
<dbReference type="EMBL" id="ALQA01000009">
    <property type="protein sequence ID" value="EJZ11305.1"/>
    <property type="molecule type" value="Genomic_DNA"/>
</dbReference>
<sequence>MTQHTNPLRRILTVAGIALAVLILTVVAIYAGAFLILAPMMQ</sequence>
<keyword evidence="1" id="KW-0472">Membrane</keyword>